<sequence>MDLAFLTRLIGLALVALPVAYAYPSSLSSSISAPPSQATVTIAGQVFIVDPADIILDRTTIQPGSAGISINGQIVSADAAHDLFVDGTEILADPTGSNSAENIANNKTAKFSSNATFSGSVPASSVTATAAGYNILGGEIAHIAVQVASTHATYHAGVPISTSVSASTSMAATPSGGSAPLGPVVIPSASSAMTNSSLSKASTAGLAPNVQENVSQTQSRSTGSNFMSASTPKINLIPTGSSIHSNSSSGFYVVAGASKISSSASSDRQSMHSTGTPSPSAILVPGGQPNTITTGPTLAIPTISLNPTGSVASSQVMLLVGAIFSITEEAKTLSAIIKDNGPKVSLVSKIKGIDDGILNELEDMHPPGPPPSYEEACLDGASIFDLLEDLGCLKGAFDKVIGDLEDDTPDITKIQTVFDNIGKLAENLEKEEEDDDDDETSTSETDSQASKTRDSETEGSSTSMSSTPSMTSTASSRMSSSSSTATATIQLIDRYPLADPDMSNYSAPDVANQAFMAFLGDILSSANGIGSGPSGFAVVIGSAKATANSSSSSSSSSSSLAVMSSLPATVRTSSSARVVPSEAAATGIGNLGSIVAQVTSEEAASSQAGFTSAAASPGLSSGIAAGFAALGGEIAQIAAQLATTHTIQPAGVAVTTGIPIPTSTAVNDDALGAELAAIAYQIASASVAAIDAAKIASPSPVTSSSLAPSPAPSPQPTGTKWSIDLAFQIYTWGGANAMTDFYYKIWMTNLTRDAAGPDFCAANSWIANVPIDDAVTNVPPYPTKDFKFAIPAGILEPAPLPCTWQPSPGNSQPGSMTCNPGGEIVLCTIPVTTAITCKQDNPDRIGPLAQCVFWQ</sequence>
<feature type="region of interest" description="Disordered" evidence="1">
    <location>
        <begin position="264"/>
        <end position="284"/>
    </location>
</feature>
<feature type="chain" id="PRO_5034502388" evidence="2">
    <location>
        <begin position="23"/>
        <end position="855"/>
    </location>
</feature>
<keyword evidence="4" id="KW-1185">Reference proteome</keyword>
<keyword evidence="2" id="KW-0732">Signal</keyword>
<feature type="compositionally biased region" description="Acidic residues" evidence="1">
    <location>
        <begin position="429"/>
        <end position="441"/>
    </location>
</feature>
<evidence type="ECO:0000313" key="4">
    <source>
        <dbReference type="Proteomes" id="UP000578531"/>
    </source>
</evidence>
<dbReference type="RefSeq" id="XP_037168511.1">
    <property type="nucleotide sequence ID" value="XM_037304418.1"/>
</dbReference>
<evidence type="ECO:0000256" key="1">
    <source>
        <dbReference type="SAM" id="MobiDB-lite"/>
    </source>
</evidence>
<dbReference type="AlphaFoldDB" id="A0A8H6G2G6"/>
<evidence type="ECO:0000313" key="3">
    <source>
        <dbReference type="EMBL" id="KAF6239224.1"/>
    </source>
</evidence>
<name>A0A8H6G2G6_9LECA</name>
<dbReference type="OrthoDB" id="5506263at2759"/>
<feature type="compositionally biased region" description="Low complexity" evidence="1">
    <location>
        <begin position="264"/>
        <end position="273"/>
    </location>
</feature>
<feature type="compositionally biased region" description="Low complexity" evidence="1">
    <location>
        <begin position="460"/>
        <end position="485"/>
    </location>
</feature>
<accession>A0A8H6G2G6</accession>
<dbReference type="Proteomes" id="UP000578531">
    <property type="component" value="Unassembled WGS sequence"/>
</dbReference>
<gene>
    <name evidence="3" type="ORF">HO173_002485</name>
</gene>
<proteinExistence type="predicted"/>
<comment type="caution">
    <text evidence="3">The sequence shown here is derived from an EMBL/GenBank/DDBJ whole genome shotgun (WGS) entry which is preliminary data.</text>
</comment>
<dbReference type="GeneID" id="59284158"/>
<reference evidence="3 4" key="1">
    <citation type="journal article" date="2020" name="Genomics">
        <title>Complete, high-quality genomes from long-read metagenomic sequencing of two wolf lichen thalli reveals enigmatic genome architecture.</title>
        <authorList>
            <person name="McKenzie S.K."/>
            <person name="Walston R.F."/>
            <person name="Allen J.L."/>
        </authorList>
    </citation>
    <scope>NUCLEOTIDE SEQUENCE [LARGE SCALE GENOMIC DNA]</scope>
    <source>
        <strain evidence="3">WasteWater2</strain>
    </source>
</reference>
<feature type="signal peptide" evidence="2">
    <location>
        <begin position="1"/>
        <end position="22"/>
    </location>
</feature>
<dbReference type="EMBL" id="JACCJC010000006">
    <property type="protein sequence ID" value="KAF6239224.1"/>
    <property type="molecule type" value="Genomic_DNA"/>
</dbReference>
<protein>
    <submittedName>
        <fullName evidence="3">Uncharacterized protein</fullName>
    </submittedName>
</protein>
<organism evidence="3 4">
    <name type="scientific">Letharia columbiana</name>
    <dbReference type="NCBI Taxonomy" id="112416"/>
    <lineage>
        <taxon>Eukaryota</taxon>
        <taxon>Fungi</taxon>
        <taxon>Dikarya</taxon>
        <taxon>Ascomycota</taxon>
        <taxon>Pezizomycotina</taxon>
        <taxon>Lecanoromycetes</taxon>
        <taxon>OSLEUM clade</taxon>
        <taxon>Lecanoromycetidae</taxon>
        <taxon>Lecanorales</taxon>
        <taxon>Lecanorineae</taxon>
        <taxon>Parmeliaceae</taxon>
        <taxon>Letharia</taxon>
    </lineage>
</organism>
<feature type="region of interest" description="Disordered" evidence="1">
    <location>
        <begin position="429"/>
        <end position="485"/>
    </location>
</feature>
<evidence type="ECO:0000256" key="2">
    <source>
        <dbReference type="SAM" id="SignalP"/>
    </source>
</evidence>